<dbReference type="Gene3D" id="2.10.270.10">
    <property type="entry name" value="Cholin Binding"/>
    <property type="match status" value="1"/>
</dbReference>
<protein>
    <submittedName>
        <fullName evidence="4">Putative endo-beta-N-acetylglucosaminidase</fullName>
        <ecNumber evidence="4">3.2.1.96</ecNumber>
    </submittedName>
</protein>
<proteinExistence type="predicted"/>
<keyword evidence="1" id="KW-0677">Repeat</keyword>
<sequence length="459" mass="51741">MKSYKKEVLKLTFSSMLVAVVLAFNIIITTKTAFADAIYKDNYYDYIYINGKVLDERPFEEGGIMFVPGKALAEAFGDKVEGDANGNGLKITHGGDVYKFGGDSWVHYKNGQMVYNSYAWFSSSTHQRVEIAASTDGLRYDKNIEATNKTVNKVLYIPLRFFLDELGYTVKSDGVKLIVGSAPTADQYKEEANRTNKPNGERSIDEGWVCPQLRSTSVDDPAQDAQTLINELEFQLNGPGSITSVCYDIAGFKGSSTSTQLTWTGVDTFANCFTVNFAGYESGTKDPYYSKINEINPQVLKFYFPNSWQWLDNIIKTTPEKTLLRYTIDGRDTYIRQGDVVTTIYFSKVGGTIDWKDADWYKISSSGTIGQQYTLNKGYWVKDNGKWYHKSASGVTQKGWLVDNDDKWYYLDKDTGVMQTGWIHDSDIDAWYYCYSNGERATNTTIDGCKIDSSGIYMS</sequence>
<dbReference type="EC" id="3.2.1.96" evidence="4"/>
<dbReference type="InterPro" id="IPR018337">
    <property type="entry name" value="Cell_wall/Cho-bd_repeat"/>
</dbReference>
<keyword evidence="4" id="KW-0326">Glycosidase</keyword>
<comment type="caution">
    <text evidence="4">The sequence shown here is derived from an EMBL/GenBank/DDBJ whole genome shotgun (WGS) entry which is preliminary data.</text>
</comment>
<dbReference type="SUPFAM" id="SSF69360">
    <property type="entry name" value="Cell wall binding repeat"/>
    <property type="match status" value="1"/>
</dbReference>
<dbReference type="InterPro" id="IPR012854">
    <property type="entry name" value="Cu_amine_oxidase-like_N"/>
</dbReference>
<evidence type="ECO:0000256" key="2">
    <source>
        <dbReference type="PROSITE-ProRule" id="PRU00591"/>
    </source>
</evidence>
<dbReference type="RefSeq" id="WP_077839959.1">
    <property type="nucleotide sequence ID" value="NZ_JABTAE010000001.1"/>
</dbReference>
<dbReference type="PROSITE" id="PS51170">
    <property type="entry name" value="CW"/>
    <property type="match status" value="1"/>
</dbReference>
<dbReference type="GO" id="GO:0033925">
    <property type="term" value="F:mannosyl-glycoprotein endo-beta-N-acetylglucosaminidase activity"/>
    <property type="evidence" value="ECO:0007669"/>
    <property type="project" value="UniProtKB-EC"/>
</dbReference>
<reference evidence="4 5" key="1">
    <citation type="submission" date="2016-05" db="EMBL/GenBank/DDBJ databases">
        <title>Microbial solvent formation.</title>
        <authorList>
            <person name="Poehlein A."/>
            <person name="Montoya Solano J.D."/>
            <person name="Flitsch S."/>
            <person name="Krabben P."/>
            <person name="Duerre P."/>
            <person name="Daniel R."/>
        </authorList>
    </citation>
    <scope>NUCLEOTIDE SEQUENCE [LARGE SCALE GENOMIC DNA]</scope>
    <source>
        <strain evidence="4 5">DSM 53</strain>
    </source>
</reference>
<dbReference type="Proteomes" id="UP000190973">
    <property type="component" value="Unassembled WGS sequence"/>
</dbReference>
<dbReference type="Pfam" id="PF07833">
    <property type="entry name" value="Cu_amine_oxidN1"/>
    <property type="match status" value="1"/>
</dbReference>
<evidence type="ECO:0000313" key="5">
    <source>
        <dbReference type="Proteomes" id="UP000190973"/>
    </source>
</evidence>
<accession>A0A1S8S1I4</accession>
<dbReference type="AlphaFoldDB" id="A0A1S8S1I4"/>
<feature type="domain" description="Copper amine oxidase-like N-terminal" evidence="3">
    <location>
        <begin position="49"/>
        <end position="174"/>
    </location>
</feature>
<dbReference type="EMBL" id="LZZI01000079">
    <property type="protein sequence ID" value="OOM59287.1"/>
    <property type="molecule type" value="Genomic_DNA"/>
</dbReference>
<keyword evidence="4" id="KW-0378">Hydrolase</keyword>
<evidence type="ECO:0000313" key="4">
    <source>
        <dbReference type="EMBL" id="OOM59287.1"/>
    </source>
</evidence>
<dbReference type="Pfam" id="PF19127">
    <property type="entry name" value="Choline_bind_3"/>
    <property type="match status" value="1"/>
</dbReference>
<dbReference type="Pfam" id="PF01473">
    <property type="entry name" value="Choline_bind_1"/>
    <property type="match status" value="1"/>
</dbReference>
<name>A0A1S8S1I4_CLOBE</name>
<evidence type="ECO:0000256" key="1">
    <source>
        <dbReference type="ARBA" id="ARBA00022737"/>
    </source>
</evidence>
<evidence type="ECO:0000259" key="3">
    <source>
        <dbReference type="Pfam" id="PF07833"/>
    </source>
</evidence>
<organism evidence="4 5">
    <name type="scientific">Clostridium beijerinckii</name>
    <name type="common">Clostridium MP</name>
    <dbReference type="NCBI Taxonomy" id="1520"/>
    <lineage>
        <taxon>Bacteria</taxon>
        <taxon>Bacillati</taxon>
        <taxon>Bacillota</taxon>
        <taxon>Clostridia</taxon>
        <taxon>Eubacteriales</taxon>
        <taxon>Clostridiaceae</taxon>
        <taxon>Clostridium</taxon>
    </lineage>
</organism>
<gene>
    <name evidence="4" type="primary">lytB_6</name>
    <name evidence="4" type="ORF">CLBCK_35860</name>
</gene>
<feature type="repeat" description="Cell wall-binding" evidence="2">
    <location>
        <begin position="397"/>
        <end position="417"/>
    </location>
</feature>